<reference evidence="1 2" key="1">
    <citation type="journal article" date="2018" name="Nat. Ecol. Evol.">
        <title>Pezizomycetes genomes reveal the molecular basis of ectomycorrhizal truffle lifestyle.</title>
        <authorList>
            <person name="Murat C."/>
            <person name="Payen T."/>
            <person name="Noel B."/>
            <person name="Kuo A."/>
            <person name="Morin E."/>
            <person name="Chen J."/>
            <person name="Kohler A."/>
            <person name="Krizsan K."/>
            <person name="Balestrini R."/>
            <person name="Da Silva C."/>
            <person name="Montanini B."/>
            <person name="Hainaut M."/>
            <person name="Levati E."/>
            <person name="Barry K.W."/>
            <person name="Belfiori B."/>
            <person name="Cichocki N."/>
            <person name="Clum A."/>
            <person name="Dockter R.B."/>
            <person name="Fauchery L."/>
            <person name="Guy J."/>
            <person name="Iotti M."/>
            <person name="Le Tacon F."/>
            <person name="Lindquist E.A."/>
            <person name="Lipzen A."/>
            <person name="Malagnac F."/>
            <person name="Mello A."/>
            <person name="Molinier V."/>
            <person name="Miyauchi S."/>
            <person name="Poulain J."/>
            <person name="Riccioni C."/>
            <person name="Rubini A."/>
            <person name="Sitrit Y."/>
            <person name="Splivallo R."/>
            <person name="Traeger S."/>
            <person name="Wang M."/>
            <person name="Zifcakova L."/>
            <person name="Wipf D."/>
            <person name="Zambonelli A."/>
            <person name="Paolocci F."/>
            <person name="Nowrousian M."/>
            <person name="Ottonello S."/>
            <person name="Baldrian P."/>
            <person name="Spatafora J.W."/>
            <person name="Henrissat B."/>
            <person name="Nagy L.G."/>
            <person name="Aury J.M."/>
            <person name="Wincker P."/>
            <person name="Grigoriev I.V."/>
            <person name="Bonfante P."/>
            <person name="Martin F.M."/>
        </authorList>
    </citation>
    <scope>NUCLEOTIDE SEQUENCE [LARGE SCALE GENOMIC DNA]</scope>
    <source>
        <strain evidence="1 2">RN42</strain>
    </source>
</reference>
<gene>
    <name evidence="1" type="ORF">BJ508DRAFT_324727</name>
</gene>
<dbReference type="Proteomes" id="UP000275078">
    <property type="component" value="Unassembled WGS sequence"/>
</dbReference>
<accession>A0A3N4INI5</accession>
<evidence type="ECO:0000313" key="1">
    <source>
        <dbReference type="EMBL" id="RPA83134.1"/>
    </source>
</evidence>
<proteinExistence type="predicted"/>
<sequence>MSTNQAKLAALPLLPTSGTSLEKLHVHTIHITSEDPGDCYNTQNVHSTARSLEFGSHNFQDQTMTLVQIANEMDKAGAEGRFALKEYLAKLGRDQNAAADKPSFLTFLHEASQATDVAVSPECTVSGVSEYEHAMTCKGVHPGRRVFSLNLLTDNEADWNDDSKIKQASLQFTDVWFSAEGLRMSGVDILKEFGKAGVAGQKAVDRHLERFISGWKVPSSGRRLVTVSSFYVHMAKNHATGHEFPKSIIFTVKIHKE</sequence>
<evidence type="ECO:0000313" key="2">
    <source>
        <dbReference type="Proteomes" id="UP000275078"/>
    </source>
</evidence>
<dbReference type="AlphaFoldDB" id="A0A3N4INI5"/>
<protein>
    <submittedName>
        <fullName evidence="1">Uncharacterized protein</fullName>
    </submittedName>
</protein>
<organism evidence="1 2">
    <name type="scientific">Ascobolus immersus RN42</name>
    <dbReference type="NCBI Taxonomy" id="1160509"/>
    <lineage>
        <taxon>Eukaryota</taxon>
        <taxon>Fungi</taxon>
        <taxon>Dikarya</taxon>
        <taxon>Ascomycota</taxon>
        <taxon>Pezizomycotina</taxon>
        <taxon>Pezizomycetes</taxon>
        <taxon>Pezizales</taxon>
        <taxon>Ascobolaceae</taxon>
        <taxon>Ascobolus</taxon>
    </lineage>
</organism>
<name>A0A3N4INI5_ASCIM</name>
<keyword evidence="2" id="KW-1185">Reference proteome</keyword>
<dbReference type="EMBL" id="ML119666">
    <property type="protein sequence ID" value="RPA83134.1"/>
    <property type="molecule type" value="Genomic_DNA"/>
</dbReference>